<keyword evidence="5" id="KW-0813">Transport</keyword>
<dbReference type="GO" id="GO:0043953">
    <property type="term" value="P:protein transport by the Tat complex"/>
    <property type="evidence" value="ECO:0007669"/>
    <property type="project" value="UniProtKB-UniRule"/>
</dbReference>
<dbReference type="EMBL" id="LIZT01000061">
    <property type="protein sequence ID" value="KPJ49380.1"/>
    <property type="molecule type" value="Genomic_DNA"/>
</dbReference>
<feature type="transmembrane region" description="Helical" evidence="5">
    <location>
        <begin position="66"/>
        <end position="87"/>
    </location>
</feature>
<comment type="caution">
    <text evidence="5">Lacks conserved residue(s) required for the propagation of feature annotation.</text>
</comment>
<dbReference type="NCBIfam" id="TIGR00945">
    <property type="entry name" value="tatC"/>
    <property type="match status" value="1"/>
</dbReference>
<dbReference type="GO" id="GO:0033281">
    <property type="term" value="C:TAT protein transport complex"/>
    <property type="evidence" value="ECO:0007669"/>
    <property type="project" value="UniProtKB-UniRule"/>
</dbReference>
<dbReference type="InterPro" id="IPR002033">
    <property type="entry name" value="TatC"/>
</dbReference>
<dbReference type="Pfam" id="PF00902">
    <property type="entry name" value="TatC"/>
    <property type="match status" value="1"/>
</dbReference>
<keyword evidence="5" id="KW-0811">Translocation</keyword>
<dbReference type="AlphaFoldDB" id="A0A0S7WGT0"/>
<reference evidence="6 7" key="1">
    <citation type="journal article" date="2015" name="Microbiome">
        <title>Genomic resolution of linkages in carbon, nitrogen, and sulfur cycling among widespread estuary sediment bacteria.</title>
        <authorList>
            <person name="Baker B.J."/>
            <person name="Lazar C.S."/>
            <person name="Teske A.P."/>
            <person name="Dick G.J."/>
        </authorList>
    </citation>
    <scope>NUCLEOTIDE SEQUENCE [LARGE SCALE GENOMIC DNA]</scope>
    <source>
        <strain evidence="6">DG_26</strain>
    </source>
</reference>
<accession>A0A0S7WGT0</accession>
<feature type="transmembrane region" description="Helical" evidence="5">
    <location>
        <begin position="190"/>
        <end position="209"/>
    </location>
</feature>
<evidence type="ECO:0000256" key="3">
    <source>
        <dbReference type="ARBA" id="ARBA00022989"/>
    </source>
</evidence>
<evidence type="ECO:0000256" key="4">
    <source>
        <dbReference type="ARBA" id="ARBA00023136"/>
    </source>
</evidence>
<evidence type="ECO:0000256" key="1">
    <source>
        <dbReference type="ARBA" id="ARBA00004141"/>
    </source>
</evidence>
<keyword evidence="2 5" id="KW-0812">Transmembrane</keyword>
<dbReference type="GO" id="GO:0009977">
    <property type="term" value="F:proton motive force dependent protein transmembrane transporter activity"/>
    <property type="evidence" value="ECO:0007669"/>
    <property type="project" value="TreeGrafter"/>
</dbReference>
<feature type="transmembrane region" description="Helical" evidence="5">
    <location>
        <begin position="20"/>
        <end position="37"/>
    </location>
</feature>
<comment type="subunit">
    <text evidence="5">Forms a complex with TatA.</text>
</comment>
<comment type="function">
    <text evidence="5">Part of the twin-arginine translocation (Tat) system that transports large folded proteins containing a characteristic twin-arginine motif in their signal peptide across membranes.</text>
</comment>
<dbReference type="PATRIC" id="fig|1703771.3.peg.370"/>
<comment type="subcellular location">
    <subcellularLocation>
        <location evidence="5">Cell membrane</location>
        <topology evidence="5">Multi-pass membrane protein</topology>
    </subcellularLocation>
    <subcellularLocation>
        <location evidence="1">Membrane</location>
        <topology evidence="1">Multi-pass membrane protein</topology>
    </subcellularLocation>
</comment>
<proteinExistence type="inferred from homology"/>
<dbReference type="PRINTS" id="PR01840">
    <property type="entry name" value="TATCFAMILY"/>
</dbReference>
<dbReference type="PANTHER" id="PTHR30371:SF0">
    <property type="entry name" value="SEC-INDEPENDENT PROTEIN TRANSLOCASE PROTEIN TATC, CHLOROPLASTIC-RELATED"/>
    <property type="match status" value="1"/>
</dbReference>
<organism evidence="6 7">
    <name type="scientific">candidate division TA06 bacterium DG_26</name>
    <dbReference type="NCBI Taxonomy" id="1703771"/>
    <lineage>
        <taxon>Bacteria</taxon>
        <taxon>Bacteria division TA06</taxon>
    </lineage>
</organism>
<keyword evidence="3 5" id="KW-1133">Transmembrane helix</keyword>
<comment type="similarity">
    <text evidence="5">Belongs to the TatC family.</text>
</comment>
<sequence length="238" mass="26697">MAEHSMPLTEHLEELRKRIIYCLILVVSLSAVFYFFSDELIRIISRPVGDLYFFAVTEAFTAKIKVAVACGVAVSLPFIVYQIWSFVVPALTHRERAYALPLVISSASLFTAGIAFAYFVIIPVGIRFLLSFGTEELKSLIGITKYLGFVLWMLLVFGLVFQLPVVLFFLDRIGVVSPQSLRRKRKHVILGIFVIAAILTPPDVFTQLAMSLPLILLYEASIIVVSLSHRIAKEKTEV</sequence>
<evidence type="ECO:0000256" key="2">
    <source>
        <dbReference type="ARBA" id="ARBA00022692"/>
    </source>
</evidence>
<dbReference type="GO" id="GO:0065002">
    <property type="term" value="P:intracellular protein transmembrane transport"/>
    <property type="evidence" value="ECO:0007669"/>
    <property type="project" value="TreeGrafter"/>
</dbReference>
<keyword evidence="4 5" id="KW-0472">Membrane</keyword>
<protein>
    <recommendedName>
        <fullName evidence="5">Sec-independent protein translocase protein TatC</fullName>
    </recommendedName>
</protein>
<comment type="caution">
    <text evidence="6">The sequence shown here is derived from an EMBL/GenBank/DDBJ whole genome shotgun (WGS) entry which is preliminary data.</text>
</comment>
<dbReference type="PANTHER" id="PTHR30371">
    <property type="entry name" value="SEC-INDEPENDENT PROTEIN TRANSLOCASE PROTEIN TATC"/>
    <property type="match status" value="1"/>
</dbReference>
<evidence type="ECO:0000313" key="7">
    <source>
        <dbReference type="Proteomes" id="UP000051124"/>
    </source>
</evidence>
<feature type="transmembrane region" description="Helical" evidence="5">
    <location>
        <begin position="146"/>
        <end position="170"/>
    </location>
</feature>
<evidence type="ECO:0000313" key="6">
    <source>
        <dbReference type="EMBL" id="KPJ49380.1"/>
    </source>
</evidence>
<name>A0A0S7WGT0_UNCT6</name>
<gene>
    <name evidence="5" type="primary">tatC</name>
    <name evidence="6" type="ORF">AMJ40_05635</name>
</gene>
<dbReference type="HAMAP" id="MF_00902">
    <property type="entry name" value="TatC"/>
    <property type="match status" value="1"/>
</dbReference>
<feature type="transmembrane region" description="Helical" evidence="5">
    <location>
        <begin position="99"/>
        <end position="126"/>
    </location>
</feature>
<keyword evidence="5" id="KW-0653">Protein transport</keyword>
<keyword evidence="5" id="KW-1003">Cell membrane</keyword>
<evidence type="ECO:0000256" key="5">
    <source>
        <dbReference type="HAMAP-Rule" id="MF_00902"/>
    </source>
</evidence>
<dbReference type="Proteomes" id="UP000051124">
    <property type="component" value="Unassembled WGS sequence"/>
</dbReference>